<dbReference type="InterPro" id="IPR003136">
    <property type="entry name" value="Cytidylate_kin"/>
</dbReference>
<evidence type="ECO:0000256" key="6">
    <source>
        <dbReference type="ARBA" id="ARBA00047615"/>
    </source>
</evidence>
<organism evidence="10 11">
    <name type="scientific">Solitalea agri</name>
    <dbReference type="NCBI Taxonomy" id="2953739"/>
    <lineage>
        <taxon>Bacteria</taxon>
        <taxon>Pseudomonadati</taxon>
        <taxon>Bacteroidota</taxon>
        <taxon>Sphingobacteriia</taxon>
        <taxon>Sphingobacteriales</taxon>
        <taxon>Sphingobacteriaceae</taxon>
        <taxon>Solitalea</taxon>
    </lineage>
</organism>
<evidence type="ECO:0000256" key="2">
    <source>
        <dbReference type="ARBA" id="ARBA00022679"/>
    </source>
</evidence>
<name>A0A9X2JAY9_9SPHI</name>
<evidence type="ECO:0000259" key="9">
    <source>
        <dbReference type="Pfam" id="PF02224"/>
    </source>
</evidence>
<gene>
    <name evidence="8 10" type="primary">cmk</name>
    <name evidence="10" type="ORF">NF867_03490</name>
</gene>
<comment type="similarity">
    <text evidence="1 8">Belongs to the cytidylate kinase family. Type 1 subfamily.</text>
</comment>
<keyword evidence="3 8" id="KW-0547">Nucleotide-binding</keyword>
<dbReference type="Proteomes" id="UP001155182">
    <property type="component" value="Unassembled WGS sequence"/>
</dbReference>
<keyword evidence="5 8" id="KW-0067">ATP-binding</keyword>
<keyword evidence="4 8" id="KW-0418">Kinase</keyword>
<evidence type="ECO:0000256" key="8">
    <source>
        <dbReference type="HAMAP-Rule" id="MF_00238"/>
    </source>
</evidence>
<dbReference type="InterPro" id="IPR027417">
    <property type="entry name" value="P-loop_NTPase"/>
</dbReference>
<feature type="domain" description="Cytidylate kinase" evidence="9">
    <location>
        <begin position="7"/>
        <end position="220"/>
    </location>
</feature>
<dbReference type="HAMAP" id="MF_00238">
    <property type="entry name" value="Cytidyl_kinase_type1"/>
    <property type="match status" value="1"/>
</dbReference>
<dbReference type="GO" id="GO:0005524">
    <property type="term" value="F:ATP binding"/>
    <property type="evidence" value="ECO:0007669"/>
    <property type="project" value="UniProtKB-UniRule"/>
</dbReference>
<evidence type="ECO:0000256" key="1">
    <source>
        <dbReference type="ARBA" id="ARBA00009427"/>
    </source>
</evidence>
<dbReference type="Gene3D" id="3.40.50.300">
    <property type="entry name" value="P-loop containing nucleotide triphosphate hydrolases"/>
    <property type="match status" value="1"/>
</dbReference>
<comment type="catalytic activity">
    <reaction evidence="6 8">
        <text>dCMP + ATP = dCDP + ADP</text>
        <dbReference type="Rhea" id="RHEA:25094"/>
        <dbReference type="ChEBI" id="CHEBI:30616"/>
        <dbReference type="ChEBI" id="CHEBI:57566"/>
        <dbReference type="ChEBI" id="CHEBI:58593"/>
        <dbReference type="ChEBI" id="CHEBI:456216"/>
        <dbReference type="EC" id="2.7.4.25"/>
    </reaction>
</comment>
<dbReference type="GO" id="GO:0015949">
    <property type="term" value="P:nucleobase-containing small molecule interconversion"/>
    <property type="evidence" value="ECO:0007669"/>
    <property type="project" value="TreeGrafter"/>
</dbReference>
<protein>
    <recommendedName>
        <fullName evidence="8">Cytidylate kinase</fullName>
        <shortName evidence="8">CK</shortName>
        <ecNumber evidence="8">2.7.4.25</ecNumber>
    </recommendedName>
    <alternativeName>
        <fullName evidence="8">Cytidine monophosphate kinase</fullName>
        <shortName evidence="8">CMP kinase</shortName>
    </alternativeName>
</protein>
<accession>A0A9X2JAY9</accession>
<keyword evidence="11" id="KW-1185">Reference proteome</keyword>
<keyword evidence="8" id="KW-0963">Cytoplasm</keyword>
<evidence type="ECO:0000256" key="7">
    <source>
        <dbReference type="ARBA" id="ARBA00048478"/>
    </source>
</evidence>
<dbReference type="PANTHER" id="PTHR21299:SF2">
    <property type="entry name" value="CYTIDYLATE KINASE"/>
    <property type="match status" value="1"/>
</dbReference>
<proteinExistence type="inferred from homology"/>
<dbReference type="PANTHER" id="PTHR21299">
    <property type="entry name" value="CYTIDYLATE KINASE/PANTOATE-BETA-ALANINE LIGASE"/>
    <property type="match status" value="1"/>
</dbReference>
<dbReference type="GO" id="GO:0006220">
    <property type="term" value="P:pyrimidine nucleotide metabolic process"/>
    <property type="evidence" value="ECO:0007669"/>
    <property type="project" value="UniProtKB-UniRule"/>
</dbReference>
<reference evidence="10" key="1">
    <citation type="submission" date="2022-06" db="EMBL/GenBank/DDBJ databases">
        <title>Solitalea sp. MAHUQ-68 isolated from rhizospheric soil.</title>
        <authorList>
            <person name="Huq M.A."/>
        </authorList>
    </citation>
    <scope>NUCLEOTIDE SEQUENCE</scope>
    <source>
        <strain evidence="10">MAHUQ-68</strain>
    </source>
</reference>
<evidence type="ECO:0000256" key="3">
    <source>
        <dbReference type="ARBA" id="ARBA00022741"/>
    </source>
</evidence>
<dbReference type="EC" id="2.7.4.25" evidence="8"/>
<dbReference type="RefSeq" id="WP_252586157.1">
    <property type="nucleotide sequence ID" value="NZ_JAMWYS010000013.1"/>
</dbReference>
<comment type="caution">
    <text evidence="10">The sequence shown here is derived from an EMBL/GenBank/DDBJ whole genome shotgun (WGS) entry which is preliminary data.</text>
</comment>
<dbReference type="InterPro" id="IPR011994">
    <property type="entry name" value="Cytidylate_kinase_dom"/>
</dbReference>
<dbReference type="AlphaFoldDB" id="A0A9X2JAY9"/>
<dbReference type="CDD" id="cd02020">
    <property type="entry name" value="CMPK"/>
    <property type="match status" value="1"/>
</dbReference>
<evidence type="ECO:0000313" key="11">
    <source>
        <dbReference type="Proteomes" id="UP001155182"/>
    </source>
</evidence>
<dbReference type="SUPFAM" id="SSF52540">
    <property type="entry name" value="P-loop containing nucleoside triphosphate hydrolases"/>
    <property type="match status" value="1"/>
</dbReference>
<feature type="binding site" evidence="8">
    <location>
        <begin position="11"/>
        <end position="19"/>
    </location>
    <ligand>
        <name>ATP</name>
        <dbReference type="ChEBI" id="CHEBI:30616"/>
    </ligand>
</feature>
<dbReference type="NCBIfam" id="TIGR00017">
    <property type="entry name" value="cmk"/>
    <property type="match status" value="1"/>
</dbReference>
<dbReference type="GO" id="GO:0005829">
    <property type="term" value="C:cytosol"/>
    <property type="evidence" value="ECO:0007669"/>
    <property type="project" value="TreeGrafter"/>
</dbReference>
<evidence type="ECO:0000256" key="5">
    <source>
        <dbReference type="ARBA" id="ARBA00022840"/>
    </source>
</evidence>
<dbReference type="GO" id="GO:0036431">
    <property type="term" value="F:dCMP kinase activity"/>
    <property type="evidence" value="ECO:0007669"/>
    <property type="project" value="InterPro"/>
</dbReference>
<dbReference type="Pfam" id="PF02224">
    <property type="entry name" value="Cytidylate_kin"/>
    <property type="match status" value="1"/>
</dbReference>
<comment type="catalytic activity">
    <reaction evidence="7 8">
        <text>CMP + ATP = CDP + ADP</text>
        <dbReference type="Rhea" id="RHEA:11600"/>
        <dbReference type="ChEBI" id="CHEBI:30616"/>
        <dbReference type="ChEBI" id="CHEBI:58069"/>
        <dbReference type="ChEBI" id="CHEBI:60377"/>
        <dbReference type="ChEBI" id="CHEBI:456216"/>
        <dbReference type="EC" id="2.7.4.25"/>
    </reaction>
</comment>
<sequence>MPKNFIIAIDGYSSCGKSTIAKALAKRLNFIYIDSGAMYRAITLYFLRNNIDWHDHDAVMNVLHQVHVELHLEDDYTQVLLNDEDVSEEIRLMPVSQNVSKVSAIKEVRKAMVKLQQKMGKTKNIVMDGRDIGTTVFPDAQLKVFMTAEPLIRAERRYKELKAKGEEISVREVLDNLKERDYEDTTREESPLRKADDAVILDNSHMTPEQQLEFVAKLYKNLLERQ</sequence>
<keyword evidence="2 8" id="KW-0808">Transferase</keyword>
<comment type="subcellular location">
    <subcellularLocation>
        <location evidence="8">Cytoplasm</location>
    </subcellularLocation>
</comment>
<evidence type="ECO:0000256" key="4">
    <source>
        <dbReference type="ARBA" id="ARBA00022777"/>
    </source>
</evidence>
<dbReference type="EMBL" id="JAMWYS010000013">
    <property type="protein sequence ID" value="MCO4291922.1"/>
    <property type="molecule type" value="Genomic_DNA"/>
</dbReference>
<evidence type="ECO:0000313" key="10">
    <source>
        <dbReference type="EMBL" id="MCO4291922.1"/>
    </source>
</evidence>